<gene>
    <name evidence="1" type="ordered locus">Clocel_0830</name>
</gene>
<accession>D9SSK3</accession>
<keyword evidence="2" id="KW-1185">Reference proteome</keyword>
<dbReference type="Proteomes" id="UP000002730">
    <property type="component" value="Chromosome"/>
</dbReference>
<proteinExistence type="predicted"/>
<organism evidence="1 2">
    <name type="scientific">Clostridium cellulovorans (strain ATCC 35296 / DSM 3052 / OCM 3 / 743B)</name>
    <dbReference type="NCBI Taxonomy" id="573061"/>
    <lineage>
        <taxon>Bacteria</taxon>
        <taxon>Bacillati</taxon>
        <taxon>Bacillota</taxon>
        <taxon>Clostridia</taxon>
        <taxon>Eubacteriales</taxon>
        <taxon>Clostridiaceae</taxon>
        <taxon>Clostridium</taxon>
    </lineage>
</organism>
<evidence type="ECO:0000313" key="1">
    <source>
        <dbReference type="EMBL" id="ADL50600.1"/>
    </source>
</evidence>
<dbReference type="eggNOG" id="ENOG50324KY">
    <property type="taxonomic scope" value="Bacteria"/>
</dbReference>
<dbReference type="HOGENOM" id="CLU_1783482_0_0_9"/>
<reference evidence="1 2" key="1">
    <citation type="submission" date="2010-08" db="EMBL/GenBank/DDBJ databases">
        <title>Complete sequence of Clostridium cellulovorans 743B.</title>
        <authorList>
            <consortium name="US DOE Joint Genome Institute"/>
            <person name="Lucas S."/>
            <person name="Copeland A."/>
            <person name="Lapidus A."/>
            <person name="Cheng J.-F."/>
            <person name="Bruce D."/>
            <person name="Goodwin L."/>
            <person name="Pitluck S."/>
            <person name="Chertkov O."/>
            <person name="Detter J.C."/>
            <person name="Han C."/>
            <person name="Tapia R."/>
            <person name="Land M."/>
            <person name="Hauser L."/>
            <person name="Chang Y.-J."/>
            <person name="Jeffries C."/>
            <person name="Kyrpides N."/>
            <person name="Ivanova N."/>
            <person name="Mikhailova N."/>
            <person name="Hemme C.L."/>
            <person name="Woyke T."/>
        </authorList>
    </citation>
    <scope>NUCLEOTIDE SEQUENCE [LARGE SCALE GENOMIC DNA]</scope>
    <source>
        <strain evidence="2">ATCC 35296 / DSM 3052 / OCM 3 / 743B</strain>
    </source>
</reference>
<evidence type="ECO:0000313" key="2">
    <source>
        <dbReference type="Proteomes" id="UP000002730"/>
    </source>
</evidence>
<dbReference type="KEGG" id="ccb:Clocel_0830"/>
<dbReference type="OrthoDB" id="1908483at2"/>
<dbReference type="AlphaFoldDB" id="D9SSK3"/>
<name>D9SSK3_CLOC7</name>
<dbReference type="EMBL" id="CP002160">
    <property type="protein sequence ID" value="ADL50600.1"/>
    <property type="molecule type" value="Genomic_DNA"/>
</dbReference>
<protein>
    <submittedName>
        <fullName evidence="1">Uncharacterized protein</fullName>
    </submittedName>
</protein>
<sequence length="145" mass="16672">MPAIVKVSFAKITDSKTKGKSVMLKELVNSTWKELLDKFHSYEETISDSCKGNNVTRSQLYYYTKKSEQSNKPIFHAISLATDETTTNQEVSENNPEACGNIRIELGKANSYIPTSEKALFVFCNKQMNRFKIIYFNEGFSLYYY</sequence>